<dbReference type="InterPro" id="IPR020846">
    <property type="entry name" value="MFS_dom"/>
</dbReference>
<evidence type="ECO:0000256" key="5">
    <source>
        <dbReference type="ARBA" id="ARBA00022856"/>
    </source>
</evidence>
<keyword evidence="6 8" id="KW-1133">Transmembrane helix</keyword>
<dbReference type="RefSeq" id="WP_341674611.1">
    <property type="nucleotide sequence ID" value="NZ_JBBYHV010000002.1"/>
</dbReference>
<keyword evidence="5" id="KW-0653">Protein transport</keyword>
<reference evidence="10 11" key="1">
    <citation type="submission" date="2024-04" db="EMBL/GenBank/DDBJ databases">
        <title>Aurantiacibacter sp. DGU6 16S ribosomal RNA gene Genome sequencing and assembly.</title>
        <authorList>
            <person name="Park S."/>
        </authorList>
    </citation>
    <scope>NUCLEOTIDE SEQUENCE [LARGE SCALE GENOMIC DNA]</scope>
    <source>
        <strain evidence="10 11">DGU6</strain>
    </source>
</reference>
<dbReference type="InterPro" id="IPR036259">
    <property type="entry name" value="MFS_trans_sf"/>
</dbReference>
<organism evidence="10 11">
    <name type="scientific">Aurantiacibacter gilvus</name>
    <dbReference type="NCBI Taxonomy" id="3139141"/>
    <lineage>
        <taxon>Bacteria</taxon>
        <taxon>Pseudomonadati</taxon>
        <taxon>Pseudomonadota</taxon>
        <taxon>Alphaproteobacteria</taxon>
        <taxon>Sphingomonadales</taxon>
        <taxon>Erythrobacteraceae</taxon>
        <taxon>Aurantiacibacter</taxon>
    </lineage>
</organism>
<dbReference type="Proteomes" id="UP001497045">
    <property type="component" value="Unassembled WGS sequence"/>
</dbReference>
<keyword evidence="2" id="KW-0813">Transport</keyword>
<gene>
    <name evidence="10" type="ORF">AAEO60_15470</name>
</gene>
<proteinExistence type="predicted"/>
<dbReference type="PANTHER" id="PTHR23517:SF15">
    <property type="entry name" value="PROTON-DEPENDENT OLIGOPEPTIDE FAMILY TRANSPORT PROTEIN"/>
    <property type="match status" value="1"/>
</dbReference>
<feature type="transmembrane region" description="Helical" evidence="8">
    <location>
        <begin position="423"/>
        <end position="442"/>
    </location>
</feature>
<dbReference type="InterPro" id="IPR050171">
    <property type="entry name" value="MFS_Transporters"/>
</dbReference>
<evidence type="ECO:0000256" key="3">
    <source>
        <dbReference type="ARBA" id="ARBA00022475"/>
    </source>
</evidence>
<evidence type="ECO:0000256" key="4">
    <source>
        <dbReference type="ARBA" id="ARBA00022692"/>
    </source>
</evidence>
<feature type="transmembrane region" description="Helical" evidence="8">
    <location>
        <begin position="83"/>
        <end position="101"/>
    </location>
</feature>
<dbReference type="NCBIfam" id="TIGR00924">
    <property type="entry name" value="yjdL_sub1_fam"/>
    <property type="match status" value="1"/>
</dbReference>
<evidence type="ECO:0000256" key="8">
    <source>
        <dbReference type="SAM" id="Phobius"/>
    </source>
</evidence>
<keyword evidence="11" id="KW-1185">Reference proteome</keyword>
<dbReference type="SUPFAM" id="SSF103473">
    <property type="entry name" value="MFS general substrate transporter"/>
    <property type="match status" value="1"/>
</dbReference>
<keyword evidence="7 8" id="KW-0472">Membrane</keyword>
<dbReference type="PROSITE" id="PS50850">
    <property type="entry name" value="MFS"/>
    <property type="match status" value="1"/>
</dbReference>
<feature type="transmembrane region" description="Helical" evidence="8">
    <location>
        <begin position="389"/>
        <end position="411"/>
    </location>
</feature>
<dbReference type="Pfam" id="PF00854">
    <property type="entry name" value="PTR2"/>
    <property type="match status" value="2"/>
</dbReference>
<keyword evidence="5" id="KW-0571">Peptide transport</keyword>
<evidence type="ECO:0000256" key="6">
    <source>
        <dbReference type="ARBA" id="ARBA00022989"/>
    </source>
</evidence>
<keyword evidence="3" id="KW-1003">Cell membrane</keyword>
<dbReference type="PANTHER" id="PTHR23517">
    <property type="entry name" value="RESISTANCE PROTEIN MDTM, PUTATIVE-RELATED-RELATED"/>
    <property type="match status" value="1"/>
</dbReference>
<evidence type="ECO:0000313" key="10">
    <source>
        <dbReference type="EMBL" id="MEL1252076.1"/>
    </source>
</evidence>
<feature type="transmembrane region" description="Helical" evidence="8">
    <location>
        <begin position="327"/>
        <end position="344"/>
    </location>
</feature>
<evidence type="ECO:0000256" key="7">
    <source>
        <dbReference type="ARBA" id="ARBA00023136"/>
    </source>
</evidence>
<evidence type="ECO:0000256" key="2">
    <source>
        <dbReference type="ARBA" id="ARBA00022448"/>
    </source>
</evidence>
<evidence type="ECO:0000256" key="1">
    <source>
        <dbReference type="ARBA" id="ARBA00004651"/>
    </source>
</evidence>
<feature type="transmembrane region" description="Helical" evidence="8">
    <location>
        <begin position="243"/>
        <end position="263"/>
    </location>
</feature>
<feature type="transmembrane region" description="Helical" evidence="8">
    <location>
        <begin position="169"/>
        <end position="194"/>
    </location>
</feature>
<evidence type="ECO:0000259" key="9">
    <source>
        <dbReference type="PROSITE" id="PS50850"/>
    </source>
</evidence>
<dbReference type="EMBL" id="JBBYHV010000002">
    <property type="protein sequence ID" value="MEL1252076.1"/>
    <property type="molecule type" value="Genomic_DNA"/>
</dbReference>
<keyword evidence="4 8" id="KW-0812">Transmembrane</keyword>
<dbReference type="InterPro" id="IPR000109">
    <property type="entry name" value="POT_fam"/>
</dbReference>
<feature type="transmembrane region" description="Helical" evidence="8">
    <location>
        <begin position="200"/>
        <end position="222"/>
    </location>
</feature>
<dbReference type="Gene3D" id="1.20.1250.20">
    <property type="entry name" value="MFS general substrate transporter like domains"/>
    <property type="match status" value="2"/>
</dbReference>
<protein>
    <submittedName>
        <fullName evidence="10">Peptide MFS transporter</fullName>
    </submittedName>
</protein>
<name>A0ABU9II06_9SPHN</name>
<dbReference type="InterPro" id="IPR005279">
    <property type="entry name" value="Dipep/tripep_permease"/>
</dbReference>
<dbReference type="CDD" id="cd17346">
    <property type="entry name" value="MFS_DtpA_like"/>
    <property type="match status" value="1"/>
</dbReference>
<comment type="subcellular location">
    <subcellularLocation>
        <location evidence="1">Cell membrane</location>
        <topology evidence="1">Multi-pass membrane protein</topology>
    </subcellularLocation>
</comment>
<feature type="transmembrane region" description="Helical" evidence="8">
    <location>
        <begin position="356"/>
        <end position="377"/>
    </location>
</feature>
<feature type="transmembrane region" description="Helical" evidence="8">
    <location>
        <begin position="297"/>
        <end position="315"/>
    </location>
</feature>
<sequence length="475" mass="51273">MTATTYAERTFLGQPVGVAYLAMTEAWERFSFYGMRALLVLYMVQELLLPGQIENVAGMDGYRAVIESIFGPLSTQAFASQTFGLYSGFVYFTPMFGGLIADRWLGARKTVLAGIVLMTMGHAAMVFDTSFLLALLLLVLGSGLLKGNVAAQVGHLYPAGEEVERARGYTIFSTGINIGATLGPFICGLLAQIYGWHYGFGLAGIMMVVAAGVYIAGWKHFADDTPHHKRETGPAAPMTRNDWFIVAFIVIVLLLSLPQFLAFDQGANVGMIWVADHVDLTSFLGTVPVPWFSSEDALASILIVPFLLWFWPRVGRGGKEPNDLTKMSVGAVVMALSMLALAAGAMQADGGGKASILWPVLAFFLSGASFMFTWPVLLSFVSRRAPAPVNALMMASVYLTAFMTGIGSGWLARFYEPLGMTGFWLLHVGISIGGCVLILLLAPMIRRKLDALEVVSTAEQETAAEQLLGEGEALR</sequence>
<evidence type="ECO:0000313" key="11">
    <source>
        <dbReference type="Proteomes" id="UP001497045"/>
    </source>
</evidence>
<feature type="domain" description="Major facilitator superfamily (MFS) profile" evidence="9">
    <location>
        <begin position="39"/>
        <end position="446"/>
    </location>
</feature>
<comment type="caution">
    <text evidence="10">The sequence shown here is derived from an EMBL/GenBank/DDBJ whole genome shotgun (WGS) entry which is preliminary data.</text>
</comment>
<accession>A0ABU9II06</accession>